<gene>
    <name evidence="1" type="ORF">SAMN04487957_104213</name>
</gene>
<evidence type="ECO:0000313" key="1">
    <source>
        <dbReference type="EMBL" id="SDO19869.1"/>
    </source>
</evidence>
<dbReference type="Proteomes" id="UP000199075">
    <property type="component" value="Unassembled WGS sequence"/>
</dbReference>
<accession>A0A1H0HKY9</accession>
<dbReference type="RefSeq" id="WP_089678029.1">
    <property type="nucleotide sequence ID" value="NZ_FNIV01000004.1"/>
</dbReference>
<organism evidence="1 2">
    <name type="scientific">Halomonas shengliensis</name>
    <dbReference type="NCBI Taxonomy" id="419597"/>
    <lineage>
        <taxon>Bacteria</taxon>
        <taxon>Pseudomonadati</taxon>
        <taxon>Pseudomonadota</taxon>
        <taxon>Gammaproteobacteria</taxon>
        <taxon>Oceanospirillales</taxon>
        <taxon>Halomonadaceae</taxon>
        <taxon>Halomonas</taxon>
    </lineage>
</organism>
<reference evidence="2" key="1">
    <citation type="submission" date="2016-10" db="EMBL/GenBank/DDBJ databases">
        <authorList>
            <person name="Varghese N."/>
            <person name="Submissions S."/>
        </authorList>
    </citation>
    <scope>NUCLEOTIDE SEQUENCE [LARGE SCALE GENOMIC DNA]</scope>
    <source>
        <strain evidence="2">CGMCC 1.6444</strain>
    </source>
</reference>
<keyword evidence="2" id="KW-1185">Reference proteome</keyword>
<proteinExistence type="predicted"/>
<dbReference type="AlphaFoldDB" id="A0A1H0HKY9"/>
<evidence type="ECO:0000313" key="2">
    <source>
        <dbReference type="Proteomes" id="UP000199075"/>
    </source>
</evidence>
<sequence length="120" mass="13042">MMDVKAKIRARNAFMEELLAKPRAEWTPEDEADAALLFADSLALDLQHASIVETGSPAEGRKLADFVQQWAWFVSLPDDSRDKAHACEAAVATALGLLNSPTFRVISSPYAKTPGTTPRG</sequence>
<dbReference type="EMBL" id="FNIV01000004">
    <property type="protein sequence ID" value="SDO19869.1"/>
    <property type="molecule type" value="Genomic_DNA"/>
</dbReference>
<dbReference type="STRING" id="419597.SAMN04487957_104213"/>
<name>A0A1H0HKY9_9GAMM</name>
<protein>
    <submittedName>
        <fullName evidence="1">Uncharacterized protein</fullName>
    </submittedName>
</protein>